<accession>Q2GD88</accession>
<dbReference type="SUPFAM" id="SSF160369">
    <property type="entry name" value="Ribosomal protein L10-like"/>
    <property type="match status" value="1"/>
</dbReference>
<dbReference type="InterPro" id="IPR047865">
    <property type="entry name" value="Ribosomal_uL10_bac_type"/>
</dbReference>
<evidence type="ECO:0000256" key="2">
    <source>
        <dbReference type="ARBA" id="ARBA00008889"/>
    </source>
</evidence>
<dbReference type="GO" id="GO:0005840">
    <property type="term" value="C:ribosome"/>
    <property type="evidence" value="ECO:0007669"/>
    <property type="project" value="UniProtKB-KW"/>
</dbReference>
<dbReference type="OrthoDB" id="7165500at2"/>
<dbReference type="PANTHER" id="PTHR11560">
    <property type="entry name" value="39S RIBOSOMAL PROTEIN L10, MITOCHONDRIAL"/>
    <property type="match status" value="1"/>
</dbReference>
<dbReference type="RefSeq" id="WP_011452064.1">
    <property type="nucleotide sequence ID" value="NC_007798.1"/>
</dbReference>
<dbReference type="eggNOG" id="COG0244">
    <property type="taxonomic scope" value="Bacteria"/>
</dbReference>
<dbReference type="NCBIfam" id="NF000955">
    <property type="entry name" value="PRK00099.1-1"/>
    <property type="match status" value="1"/>
</dbReference>
<dbReference type="STRING" id="222891.NSE_0680"/>
<dbReference type="GO" id="GO:1990904">
    <property type="term" value="C:ribonucleoprotein complex"/>
    <property type="evidence" value="ECO:0007669"/>
    <property type="project" value="UniProtKB-KW"/>
</dbReference>
<protein>
    <recommendedName>
        <fullName evidence="5">Large ribosomal subunit protein uL10</fullName>
    </recommendedName>
    <alternativeName>
        <fullName evidence="6">50S ribosomal protein L10</fullName>
    </alternativeName>
</protein>
<dbReference type="AlphaFoldDB" id="Q2GD88"/>
<comment type="function">
    <text evidence="1">Forms part of the ribosomal stalk, playing a central role in the interaction of the ribosome with GTP-bound translation factors.</text>
</comment>
<sequence>MNERKAAFLAKLEMILEQKVVLVVKVSSLSAQEVFSVRERLWDFGGNFNFVKNSLARIAVENSSLSFLSEYFSKSVAFVHCSQNVPEFLRCILKFSGEYGKDRLEILGGKYDKVVFGRRLMDEFSKLPNETHVYLSLINAINAVPIALVNSLDGPARLLAGYFDSYVKSANVNC</sequence>
<dbReference type="CDD" id="cd05797">
    <property type="entry name" value="Ribosomal_L10"/>
    <property type="match status" value="1"/>
</dbReference>
<evidence type="ECO:0000256" key="1">
    <source>
        <dbReference type="ARBA" id="ARBA00002633"/>
    </source>
</evidence>
<dbReference type="InterPro" id="IPR001790">
    <property type="entry name" value="Ribosomal_uL10"/>
</dbReference>
<dbReference type="HOGENOM" id="CLU_1538458_0_0_5"/>
<gene>
    <name evidence="7" type="primary">rplJ</name>
    <name evidence="7" type="ordered locus">NSE_0680</name>
</gene>
<keyword evidence="8" id="KW-1185">Reference proteome</keyword>
<dbReference type="Pfam" id="PF00466">
    <property type="entry name" value="Ribosomal_L10"/>
    <property type="match status" value="1"/>
</dbReference>
<evidence type="ECO:0000313" key="7">
    <source>
        <dbReference type="EMBL" id="ABD46517.1"/>
    </source>
</evidence>
<dbReference type="EMBL" id="CP000237">
    <property type="protein sequence ID" value="ABD46517.1"/>
    <property type="molecule type" value="Genomic_DNA"/>
</dbReference>
<dbReference type="InterPro" id="IPR043141">
    <property type="entry name" value="Ribosomal_uL10-like_sf"/>
</dbReference>
<evidence type="ECO:0000256" key="6">
    <source>
        <dbReference type="ARBA" id="ARBA00035502"/>
    </source>
</evidence>
<keyword evidence="3 7" id="KW-0689">Ribosomal protein</keyword>
<proteinExistence type="inferred from homology"/>
<evidence type="ECO:0000256" key="3">
    <source>
        <dbReference type="ARBA" id="ARBA00022980"/>
    </source>
</evidence>
<reference evidence="7 8" key="1">
    <citation type="journal article" date="2006" name="PLoS Genet.">
        <title>Comparative genomics of emerging human ehrlichiosis agents.</title>
        <authorList>
            <person name="Dunning Hotopp J.C."/>
            <person name="Lin M."/>
            <person name="Madupu R."/>
            <person name="Crabtree J."/>
            <person name="Angiuoli S.V."/>
            <person name="Eisen J.A."/>
            <person name="Seshadri R."/>
            <person name="Ren Q."/>
            <person name="Wu M."/>
            <person name="Utterback T.R."/>
            <person name="Smith S."/>
            <person name="Lewis M."/>
            <person name="Khouri H."/>
            <person name="Zhang C."/>
            <person name="Niu H."/>
            <person name="Lin Q."/>
            <person name="Ohashi N."/>
            <person name="Zhi N."/>
            <person name="Nelson W."/>
            <person name="Brinkac L.M."/>
            <person name="Dodson R.J."/>
            <person name="Rosovitz M.J."/>
            <person name="Sundaram J."/>
            <person name="Daugherty S.C."/>
            <person name="Davidsen T."/>
            <person name="Durkin A.S."/>
            <person name="Gwinn M."/>
            <person name="Haft D.H."/>
            <person name="Selengut J.D."/>
            <person name="Sullivan S.A."/>
            <person name="Zafar N."/>
            <person name="Zhou L."/>
            <person name="Benahmed F."/>
            <person name="Forberger H."/>
            <person name="Halpin R."/>
            <person name="Mulligan S."/>
            <person name="Robinson J."/>
            <person name="White O."/>
            <person name="Rikihisa Y."/>
            <person name="Tettelin H."/>
        </authorList>
    </citation>
    <scope>NUCLEOTIDE SEQUENCE [LARGE SCALE GENOMIC DNA]</scope>
    <source>
        <strain evidence="8">ATCC VR-367 / Miyayama</strain>
    </source>
</reference>
<evidence type="ECO:0000256" key="5">
    <source>
        <dbReference type="ARBA" id="ARBA00035202"/>
    </source>
</evidence>
<dbReference type="KEGG" id="nse:NSE_0680"/>
<evidence type="ECO:0000313" key="8">
    <source>
        <dbReference type="Proteomes" id="UP000001942"/>
    </source>
</evidence>
<comment type="similarity">
    <text evidence="2">Belongs to the universal ribosomal protein uL10 family.</text>
</comment>
<keyword evidence="4" id="KW-0687">Ribonucleoprotein</keyword>
<evidence type="ECO:0000256" key="4">
    <source>
        <dbReference type="ARBA" id="ARBA00023274"/>
    </source>
</evidence>
<name>Q2GD88_EHRS3</name>
<dbReference type="Gene3D" id="3.30.70.1730">
    <property type="match status" value="1"/>
</dbReference>
<organism evidence="7 8">
    <name type="scientific">Ehrlichia sennetsu (strain ATCC VR-367 / Miyayama)</name>
    <name type="common">Neorickettsia sennetsu</name>
    <dbReference type="NCBI Taxonomy" id="222891"/>
    <lineage>
        <taxon>Bacteria</taxon>
        <taxon>Pseudomonadati</taxon>
        <taxon>Pseudomonadota</taxon>
        <taxon>Alphaproteobacteria</taxon>
        <taxon>Rickettsiales</taxon>
        <taxon>Anaplasmataceae</taxon>
        <taxon>Ehrlichia</taxon>
    </lineage>
</organism>
<dbReference type="Proteomes" id="UP000001942">
    <property type="component" value="Chromosome"/>
</dbReference>